<keyword evidence="8" id="KW-1185">Reference proteome</keyword>
<dbReference type="GO" id="GO:0000160">
    <property type="term" value="P:phosphorelay signal transduction system"/>
    <property type="evidence" value="ECO:0007669"/>
    <property type="project" value="InterPro"/>
</dbReference>
<feature type="modified residue" description="4-aspartylphosphate" evidence="4">
    <location>
        <position position="91"/>
    </location>
</feature>
<evidence type="ECO:0000259" key="6">
    <source>
        <dbReference type="PROSITE" id="PS50110"/>
    </source>
</evidence>
<evidence type="ECO:0000256" key="4">
    <source>
        <dbReference type="PROSITE-ProRule" id="PRU00169"/>
    </source>
</evidence>
<dbReference type="SUPFAM" id="SSF46689">
    <property type="entry name" value="Homeodomain-like"/>
    <property type="match status" value="2"/>
</dbReference>
<evidence type="ECO:0000256" key="1">
    <source>
        <dbReference type="ARBA" id="ARBA00023015"/>
    </source>
</evidence>
<name>A0A3S0CAY4_9BACL</name>
<dbReference type="EMBL" id="RXHU01000043">
    <property type="protein sequence ID" value="RTE08736.1"/>
    <property type="molecule type" value="Genomic_DNA"/>
</dbReference>
<organism evidence="7 8">
    <name type="scientific">Paenibacillus whitsoniae</name>
    <dbReference type="NCBI Taxonomy" id="2496558"/>
    <lineage>
        <taxon>Bacteria</taxon>
        <taxon>Bacillati</taxon>
        <taxon>Bacillota</taxon>
        <taxon>Bacilli</taxon>
        <taxon>Bacillales</taxon>
        <taxon>Paenibacillaceae</taxon>
        <taxon>Paenibacillus</taxon>
    </lineage>
</organism>
<dbReference type="GO" id="GO:0003700">
    <property type="term" value="F:DNA-binding transcription factor activity"/>
    <property type="evidence" value="ECO:0007669"/>
    <property type="project" value="InterPro"/>
</dbReference>
<dbReference type="Proteomes" id="UP000276128">
    <property type="component" value="Unassembled WGS sequence"/>
</dbReference>
<keyword evidence="1" id="KW-0805">Transcription regulation</keyword>
<dbReference type="PROSITE" id="PS50110">
    <property type="entry name" value="RESPONSE_REGULATORY"/>
    <property type="match status" value="1"/>
</dbReference>
<keyword evidence="2" id="KW-0238">DNA-binding</keyword>
<dbReference type="CDD" id="cd17536">
    <property type="entry name" value="REC_YesN-like"/>
    <property type="match status" value="1"/>
</dbReference>
<evidence type="ECO:0000256" key="3">
    <source>
        <dbReference type="ARBA" id="ARBA00023163"/>
    </source>
</evidence>
<dbReference type="PROSITE" id="PS01124">
    <property type="entry name" value="HTH_ARAC_FAMILY_2"/>
    <property type="match status" value="1"/>
</dbReference>
<dbReference type="OrthoDB" id="9794370at2"/>
<dbReference type="Gene3D" id="1.10.10.60">
    <property type="entry name" value="Homeodomain-like"/>
    <property type="match status" value="2"/>
</dbReference>
<keyword evidence="4" id="KW-0597">Phosphoprotein</keyword>
<dbReference type="InterPro" id="IPR018060">
    <property type="entry name" value="HTH_AraC"/>
</dbReference>
<dbReference type="InterPro" id="IPR009057">
    <property type="entry name" value="Homeodomain-like_sf"/>
</dbReference>
<dbReference type="Pfam" id="PF00072">
    <property type="entry name" value="Response_reg"/>
    <property type="match status" value="1"/>
</dbReference>
<accession>A0A3S0CAY4</accession>
<dbReference type="Gene3D" id="3.40.50.2300">
    <property type="match status" value="1"/>
</dbReference>
<evidence type="ECO:0000313" key="8">
    <source>
        <dbReference type="Proteomes" id="UP000276128"/>
    </source>
</evidence>
<dbReference type="GO" id="GO:0043565">
    <property type="term" value="F:sequence-specific DNA binding"/>
    <property type="evidence" value="ECO:0007669"/>
    <property type="project" value="InterPro"/>
</dbReference>
<dbReference type="SMART" id="SM00342">
    <property type="entry name" value="HTH_ARAC"/>
    <property type="match status" value="1"/>
</dbReference>
<comment type="caution">
    <text evidence="7">The sequence shown here is derived from an EMBL/GenBank/DDBJ whole genome shotgun (WGS) entry which is preliminary data.</text>
</comment>
<evidence type="ECO:0000259" key="5">
    <source>
        <dbReference type="PROSITE" id="PS01124"/>
    </source>
</evidence>
<protein>
    <submittedName>
        <fullName evidence="7">Response regulator</fullName>
    </submittedName>
</protein>
<dbReference type="PANTHER" id="PTHR43280">
    <property type="entry name" value="ARAC-FAMILY TRANSCRIPTIONAL REGULATOR"/>
    <property type="match status" value="1"/>
</dbReference>
<dbReference type="SUPFAM" id="SSF52172">
    <property type="entry name" value="CheY-like"/>
    <property type="match status" value="1"/>
</dbReference>
<keyword evidence="3" id="KW-0804">Transcription</keyword>
<dbReference type="PANTHER" id="PTHR43280:SF2">
    <property type="entry name" value="HTH-TYPE TRANSCRIPTIONAL REGULATOR EXSA"/>
    <property type="match status" value="1"/>
</dbReference>
<dbReference type="InterPro" id="IPR001789">
    <property type="entry name" value="Sig_transdc_resp-reg_receiver"/>
</dbReference>
<proteinExistence type="predicted"/>
<sequence length="547" mass="62092">MFMGSRTVWTFDSWNREHGLYLDCRSSSNCARKERHSMRIMLVEDEPLFRKGLAKMIAGSGTRWTVCGEAENGQVAEQMIPELQPDLVMTDIRMPAMDGLQLLKQTKARFPSIEFIVITGYQDFYYAQTALRSGALDLLVKPCSMQDIFDVLHKVEVLLAEREAVARQAASDKQLLLENTLRAVMLRFPYALGMLEELKGMPDSYRLLMIQIMDFFPVHRAYRKQDVSLLQFSALNIIGEMMDIFGITGTLLGIESGRFALLFDASADEEPFVEAACRTVQQLLGLPMSAACSDLVGEWTQLPDVYESLLEKMKASISVDKANGQEAALAINRARQQLISAQLAAFFSSGQIDAMKSYLEQHALEISSINEEAWRIEALSLSFALQDTMRKQFGQESDSLSLTDRISKLHDCHGKDEAGAWMKEELERFWTAFQAWQNRHSAGAISRAVRYMQERYTESLSLQQVAAQVHLNATYFSHVFKKETGFSFVQYLLEMRMEKAKQLLANTDMNITEISGAIGYDLPNYFAKLFRQCTGLSPKEFRKQNQI</sequence>
<feature type="domain" description="HTH araC/xylS-type" evidence="5">
    <location>
        <begin position="446"/>
        <end position="544"/>
    </location>
</feature>
<dbReference type="SMART" id="SM00448">
    <property type="entry name" value="REC"/>
    <property type="match status" value="1"/>
</dbReference>
<dbReference type="InterPro" id="IPR011006">
    <property type="entry name" value="CheY-like_superfamily"/>
</dbReference>
<dbReference type="Pfam" id="PF12833">
    <property type="entry name" value="HTH_18"/>
    <property type="match status" value="1"/>
</dbReference>
<reference evidence="7 8" key="1">
    <citation type="submission" date="2018-12" db="EMBL/GenBank/DDBJ databases">
        <title>Bacillus ochoae sp. nov., Paenibacillus whitsoniae sp. nov., Paenibacillus spiritus sp. nov. Isolated from the Mars Exploration Rover during spacecraft assembly.</title>
        <authorList>
            <person name="Seuylemezian A."/>
            <person name="Vaishampayan P."/>
        </authorList>
    </citation>
    <scope>NUCLEOTIDE SEQUENCE [LARGE SCALE GENOMIC DNA]</scope>
    <source>
        <strain evidence="7 8">MER 54</strain>
    </source>
</reference>
<feature type="domain" description="Response regulatory" evidence="6">
    <location>
        <begin position="39"/>
        <end position="156"/>
    </location>
</feature>
<dbReference type="AlphaFoldDB" id="A0A3S0CAY4"/>
<evidence type="ECO:0000313" key="7">
    <source>
        <dbReference type="EMBL" id="RTE08736.1"/>
    </source>
</evidence>
<gene>
    <name evidence="7" type="ORF">EJQ19_15840</name>
</gene>
<evidence type="ECO:0000256" key="2">
    <source>
        <dbReference type="ARBA" id="ARBA00023125"/>
    </source>
</evidence>